<feature type="compositionally biased region" description="Polar residues" evidence="1">
    <location>
        <begin position="830"/>
        <end position="847"/>
    </location>
</feature>
<organism evidence="2 3">
    <name type="scientific">Loxostege sticticalis</name>
    <name type="common">Beet webworm moth</name>
    <dbReference type="NCBI Taxonomy" id="481309"/>
    <lineage>
        <taxon>Eukaryota</taxon>
        <taxon>Metazoa</taxon>
        <taxon>Ecdysozoa</taxon>
        <taxon>Arthropoda</taxon>
        <taxon>Hexapoda</taxon>
        <taxon>Insecta</taxon>
        <taxon>Pterygota</taxon>
        <taxon>Neoptera</taxon>
        <taxon>Endopterygota</taxon>
        <taxon>Lepidoptera</taxon>
        <taxon>Glossata</taxon>
        <taxon>Ditrysia</taxon>
        <taxon>Pyraloidea</taxon>
        <taxon>Crambidae</taxon>
        <taxon>Pyraustinae</taxon>
        <taxon>Loxostege</taxon>
    </lineage>
</organism>
<comment type="caution">
    <text evidence="2">The sequence shown here is derived from an EMBL/GenBank/DDBJ whole genome shotgun (WGS) entry which is preliminary data.</text>
</comment>
<feature type="compositionally biased region" description="Basic residues" evidence="1">
    <location>
        <begin position="1659"/>
        <end position="1684"/>
    </location>
</feature>
<feature type="compositionally biased region" description="Basic residues" evidence="1">
    <location>
        <begin position="569"/>
        <end position="581"/>
    </location>
</feature>
<dbReference type="EMBL" id="JBEDNZ010000007">
    <property type="protein sequence ID" value="KAL0840141.1"/>
    <property type="molecule type" value="Genomic_DNA"/>
</dbReference>
<feature type="compositionally biased region" description="Basic and acidic residues" evidence="1">
    <location>
        <begin position="1484"/>
        <end position="1509"/>
    </location>
</feature>
<sequence length="1897" mass="218499">MRAAHFKTKYIRSDPCTCTTNLSESFIKRHSRLHSKKFNKDIELVSTTVQSKAIKAKRCVCECNIIQKPNKSLQRLKNAKEKVKNSIRSSISKIENQFRIRKDSIMLFRDKLMKKRAMKKYECEPYYCIPEECAPPKCHEKVKMRLDAIRSDIKNSYHKLRTISSGMSFKTRTKKEKSVKKRKSKSKPVICTCEPESEPDVLFEENKDEIYGNSFLSKKRKDSTSVKRNGLVFHIEPSVLKKKKSTKSIKHSIKPKKITFPDIVCKCEKDATDKIRKTSVLSKISFTKPKSSFEYGRYSLPPVDRTFPRECQASICIPDECDLKKCAEILQAQLLQPSEYSSTHFSSKGVANVIATKSKHSQSLHLDERHVKSDNIEPKRQAVRISSNFSFNIEFYKEQKNTENQGNIQNGIRKHEGRHRKSISNKTKYSSPRKASFQNKPVQSKIKQLSGIKTNYTLKRCFCTLQLKDIPKSGKSFRRLKDKQIKPMTFSKCDCAPKLKNQCACEPKEKKTTQTKKNKKTNDLPTQALPLAPLKEAFACDPYFDLGENCDNSLCDKRVQDWLMENRKKRRNIEKKQRKYSKGTTSPHPMTKTCKSQCSNFSKCSFTSTDHRYDIQNTNNQHQFVKTHQIQRYENSNIENASNRSVVRIGSSFSFNIQFYKENEGNDPDVIPLTRDDKSEYDGYESKKTHYLYKDLEKSREACKKRKCRNKSTQSQFELPNEFDLRASRYILQKDQQVDFNKAVMKNPAKKATDLACECNSSTQTPRSVSYVTSPLLPPTHTPVKCDDFTCKQNIKHHMNASGTHNKKINTVDSSKSRTKSIKTLLDTGSSKRQMSYQTKTPKSLSSKDFAPHGLVHTPVKCDCKQNINQDYHAYGSKNKKISIVDSFKSRTKSYKTLSDTGSSKKQMSYQTRTPNSLSSKNIAPLSSHRQAVRIGSNFSFNVEFYKHRTSEIQTLKAAGEPVIKSEGRNNNLRNKYKERFSKTIDIPSKGKLSRKSYKHEPRKTSCAVSGPEKMKSEIIGTDTKPTKYKTQKTQYNFHKPSMKNKNRNQLKSVIKTPSKQLRFKSEICNPCFNDSCEDCLHRKSLLRAKEKSIVADSENLKKNWPSRAFPSFTKMPKEYFNLQSKEKTSTLIASTSSKKKKARLKIFKNLQNKHQKRLTRFKTTQTSANSRDKSASCKCNADRIKKKTAKNGSHCSNLSINTKARSKLGARKSNCTYVKENNDSSKQDNQPQTKKVNHLKIKGKKQKPQRIQQVFVVKNVKKKDLKINTNKDQNERHVLRNNELGRPLTETKTSNAEMKKRSRIIKSIIKLKIMPKNKDFVGNNLNQIGKNNHTGKLQNFNKAQCVNENCVAVTIDTIMPYRKKRFRETRSRTCLSKECRLLIKSTANKDKGQKIELERKKTMLHKLSQRFYRKDSVCNDVCLKRAKTNLLENKLSQRVKKTPHVKQVSNVRINESTKKISNTPRIGDAAIKKRCCVCCRRHSETDTDRPDKPHPKTNDTSHVSKDTRPINNKLTQKADDDNSPKGKSFKNKIFNLAKAKIKGSTVTQEQSIKPCECGSKICKKKPKLWSSSYDDNSPKVKGFKNKIFNLAKAKIKGSTVTQEQSIRPCECGSKICKKKPKLWSSSLTPSIESKLVCLCHHECECADTLKKAKIKKLKKKLKKKPKKQKKHRKKAKKRKKKQISVRESRASKRLKAKLIKSYNETPDSLLLAESCLDLTKMGAGFVWNVMKGSYQIITDPKRSYENLKDGIRNPDECKIKRDCARKATAVQQKLCAMRVTKNAKNRLESWTITNYLIHAFDDDPKKRLQAFKPKPKKRKERIDFECSLFMGSLRKRPFLWVYDKFPQFYPQFISLLAGWRQFVDMLLFLSAVVVWSPCIFCIEFCRALVCCCLCTG</sequence>
<evidence type="ECO:0000256" key="1">
    <source>
        <dbReference type="SAM" id="MobiDB-lite"/>
    </source>
</evidence>
<feature type="region of interest" description="Disordered" evidence="1">
    <location>
        <begin position="895"/>
        <end position="922"/>
    </location>
</feature>
<feature type="region of interest" description="Disordered" evidence="1">
    <location>
        <begin position="402"/>
        <end position="443"/>
    </location>
</feature>
<evidence type="ECO:0000313" key="3">
    <source>
        <dbReference type="Proteomes" id="UP001549921"/>
    </source>
</evidence>
<feature type="region of interest" description="Disordered" evidence="1">
    <location>
        <begin position="1484"/>
        <end position="1529"/>
    </location>
</feature>
<feature type="region of interest" description="Disordered" evidence="1">
    <location>
        <begin position="569"/>
        <end position="588"/>
    </location>
</feature>
<accession>A0ABD0T9V5</accession>
<proteinExistence type="predicted"/>
<protein>
    <submittedName>
        <fullName evidence="2">Uncharacterized protein</fullName>
    </submittedName>
</protein>
<name>A0ABD0T9V5_LOXSC</name>
<gene>
    <name evidence="2" type="ORF">ABMA28_015441</name>
</gene>
<reference evidence="2 3" key="1">
    <citation type="submission" date="2024-06" db="EMBL/GenBank/DDBJ databases">
        <title>A chromosome-level genome assembly of beet webworm, Loxostege sticticalis.</title>
        <authorList>
            <person name="Zhang Y."/>
        </authorList>
    </citation>
    <scope>NUCLEOTIDE SEQUENCE [LARGE SCALE GENOMIC DNA]</scope>
    <source>
        <strain evidence="2">AQ028</strain>
        <tissue evidence="2">Male pupae</tissue>
    </source>
</reference>
<feature type="region of interest" description="Disordered" evidence="1">
    <location>
        <begin position="991"/>
        <end position="1014"/>
    </location>
</feature>
<feature type="region of interest" description="Disordered" evidence="1">
    <location>
        <begin position="1659"/>
        <end position="1691"/>
    </location>
</feature>
<feature type="region of interest" description="Disordered" evidence="1">
    <location>
        <begin position="830"/>
        <end position="849"/>
    </location>
</feature>
<dbReference type="Proteomes" id="UP001549921">
    <property type="component" value="Unassembled WGS sequence"/>
</dbReference>
<evidence type="ECO:0000313" key="2">
    <source>
        <dbReference type="EMBL" id="KAL0840141.1"/>
    </source>
</evidence>